<dbReference type="GO" id="GO:0003676">
    <property type="term" value="F:nucleic acid binding"/>
    <property type="evidence" value="ECO:0007669"/>
    <property type="project" value="InterPro"/>
</dbReference>
<gene>
    <name evidence="2" type="primary">R1A1-elementORF2_347</name>
    <name evidence="2" type="ORF">CEXT_592601</name>
</gene>
<dbReference type="Gene3D" id="3.30.420.10">
    <property type="entry name" value="Ribonuclease H-like superfamily/Ribonuclease H"/>
    <property type="match status" value="1"/>
</dbReference>
<dbReference type="CDD" id="cd09276">
    <property type="entry name" value="Rnase_HI_RT_non_LTR"/>
    <property type="match status" value="1"/>
</dbReference>
<dbReference type="Proteomes" id="UP001054945">
    <property type="component" value="Unassembled WGS sequence"/>
</dbReference>
<dbReference type="Pfam" id="PF00075">
    <property type="entry name" value="RNase_H"/>
    <property type="match status" value="1"/>
</dbReference>
<feature type="domain" description="RNase H type-1" evidence="1">
    <location>
        <begin position="191"/>
        <end position="320"/>
    </location>
</feature>
<feature type="non-terminal residue" evidence="2">
    <location>
        <position position="372"/>
    </location>
</feature>
<organism evidence="2 3">
    <name type="scientific">Caerostris extrusa</name>
    <name type="common">Bark spider</name>
    <name type="synonym">Caerostris bankana</name>
    <dbReference type="NCBI Taxonomy" id="172846"/>
    <lineage>
        <taxon>Eukaryota</taxon>
        <taxon>Metazoa</taxon>
        <taxon>Ecdysozoa</taxon>
        <taxon>Arthropoda</taxon>
        <taxon>Chelicerata</taxon>
        <taxon>Arachnida</taxon>
        <taxon>Araneae</taxon>
        <taxon>Araneomorphae</taxon>
        <taxon>Entelegynae</taxon>
        <taxon>Araneoidea</taxon>
        <taxon>Araneidae</taxon>
        <taxon>Caerostris</taxon>
    </lineage>
</organism>
<dbReference type="PROSITE" id="PS50879">
    <property type="entry name" value="RNASE_H_1"/>
    <property type="match status" value="1"/>
</dbReference>
<name>A0AAV4RU07_CAEEX</name>
<evidence type="ECO:0000313" key="2">
    <source>
        <dbReference type="EMBL" id="GIY25808.1"/>
    </source>
</evidence>
<dbReference type="GO" id="GO:0004523">
    <property type="term" value="F:RNA-DNA hybrid ribonuclease activity"/>
    <property type="evidence" value="ECO:0007669"/>
    <property type="project" value="InterPro"/>
</dbReference>
<dbReference type="InterPro" id="IPR012337">
    <property type="entry name" value="RNaseH-like_sf"/>
</dbReference>
<evidence type="ECO:0000259" key="1">
    <source>
        <dbReference type="PROSITE" id="PS50879"/>
    </source>
</evidence>
<dbReference type="AlphaFoldDB" id="A0AAV4RU07"/>
<dbReference type="SUPFAM" id="SSF53098">
    <property type="entry name" value="Ribonuclease H-like"/>
    <property type="match status" value="1"/>
</dbReference>
<proteinExistence type="predicted"/>
<accession>A0AAV4RU07</accession>
<protein>
    <recommendedName>
        <fullName evidence="1">RNase H type-1 domain-containing protein</fullName>
    </recommendedName>
</protein>
<dbReference type="EMBL" id="BPLR01008578">
    <property type="protein sequence ID" value="GIY25808.1"/>
    <property type="molecule type" value="Genomic_DNA"/>
</dbReference>
<evidence type="ECO:0000313" key="3">
    <source>
        <dbReference type="Proteomes" id="UP001054945"/>
    </source>
</evidence>
<dbReference type="InterPro" id="IPR036397">
    <property type="entry name" value="RNaseH_sf"/>
</dbReference>
<keyword evidence="3" id="KW-1185">Reference proteome</keyword>
<dbReference type="InterPro" id="IPR002156">
    <property type="entry name" value="RNaseH_domain"/>
</dbReference>
<sequence length="372" mass="41114">MRVKTSISKIIKAHDISDLSNVNAFITGIQRDIIASFTPSHPSHVQIGLVVRYGGRRTCRLRGVEQGLTTSNFFGKNFKLLTHKTKRASILKGVKREDNSITSTIRDTYEAILNFHFPCAPDHTDKDAAFATNTEDIDFIPVTPVEIEAVIDAIKPKKAAGVDGVPEVEGKPPISPPWNIFKILWQHFDHDISGLSIYTDGSKFNNNTGYALVVFRDGIEVRHLLCKLNPEATVFLAELKAIEMAVNLVVSQRMVNAKIISDSRSALLALGNPLNTTPSVSKVKGLIKQCSSPIQFMWTRAHVGTAGNEAADAYAKLSVGNDSIDCKLELPKSYIKNLLQQDTLQQWQAGWNTSLKGRAVFDLCPKVHLKRL</sequence>
<comment type="caution">
    <text evidence="2">The sequence shown here is derived from an EMBL/GenBank/DDBJ whole genome shotgun (WGS) entry which is preliminary data.</text>
</comment>
<reference evidence="2 3" key="1">
    <citation type="submission" date="2021-06" db="EMBL/GenBank/DDBJ databases">
        <title>Caerostris extrusa draft genome.</title>
        <authorList>
            <person name="Kono N."/>
            <person name="Arakawa K."/>
        </authorList>
    </citation>
    <scope>NUCLEOTIDE SEQUENCE [LARGE SCALE GENOMIC DNA]</scope>
</reference>